<keyword evidence="2" id="KW-0808">Transferase</keyword>
<dbReference type="GO" id="GO:0016746">
    <property type="term" value="F:acyltransferase activity"/>
    <property type="evidence" value="ECO:0007669"/>
    <property type="project" value="UniProtKB-KW"/>
</dbReference>
<name>A0A520X6T4_9DELT</name>
<dbReference type="InterPro" id="IPR050500">
    <property type="entry name" value="Phos_Acetyltrans/Butyryltrans"/>
</dbReference>
<dbReference type="Pfam" id="PF01515">
    <property type="entry name" value="PTA_PTB"/>
    <property type="match status" value="1"/>
</dbReference>
<evidence type="ECO:0000256" key="1">
    <source>
        <dbReference type="ARBA" id="ARBA00005656"/>
    </source>
</evidence>
<keyword evidence="3" id="KW-0012">Acyltransferase</keyword>
<organism evidence="5 6">
    <name type="scientific">Candidatus Acidulodesulfobacterium acidiphilum</name>
    <dbReference type="NCBI Taxonomy" id="2597224"/>
    <lineage>
        <taxon>Bacteria</taxon>
        <taxon>Deltaproteobacteria</taxon>
        <taxon>Candidatus Acidulodesulfobacterales</taxon>
        <taxon>Candidatus Acidulodesulfobacterium</taxon>
    </lineage>
</organism>
<evidence type="ECO:0000313" key="5">
    <source>
        <dbReference type="EMBL" id="RZV36910.1"/>
    </source>
</evidence>
<sequence>MQKKLDDLIISAKSFKAKRAAVVVAEDDFVVEGIILAYKKGIIIPILIGNKNKIISILKKKEKNISANDFEIIGTDNDVDASVIAVKLAYDKKADVIIKGHIHTDILMHQLIRMESGLRTNRFISHIFCMEIKTYKKLIFITDAAININPDIVQKAQILQNAIDICKIIGVKHPKAAILSAVETVNPKIASTMDAAIISKMAQRGQITGGIVDGPLAFDNVISKKAAEEKGIKSEVSGDADIILVPNIESGNILFKDLEYLAGAKVAGIVTGLKVPVVLTSRADNAEARLYSAAFASIVSENYSKFLEYKSWI</sequence>
<dbReference type="PIRSF" id="PIRSF000428">
    <property type="entry name" value="P_Ac_trans"/>
    <property type="match status" value="1"/>
</dbReference>
<evidence type="ECO:0000259" key="4">
    <source>
        <dbReference type="Pfam" id="PF01515"/>
    </source>
</evidence>
<dbReference type="Proteomes" id="UP000322454">
    <property type="component" value="Unassembled WGS sequence"/>
</dbReference>
<dbReference type="PANTHER" id="PTHR43356:SF2">
    <property type="entry name" value="PHOSPHATE ACETYLTRANSFERASE"/>
    <property type="match status" value="1"/>
</dbReference>
<comment type="caution">
    <text evidence="5">The sequence shown here is derived from an EMBL/GenBank/DDBJ whole genome shotgun (WGS) entry which is preliminary data.</text>
</comment>
<evidence type="ECO:0000256" key="2">
    <source>
        <dbReference type="ARBA" id="ARBA00022679"/>
    </source>
</evidence>
<comment type="similarity">
    <text evidence="1">Belongs to the phosphate acetyltransferase and butyryltransferase family.</text>
</comment>
<protein>
    <submittedName>
        <fullName evidence="5">Bifunctional enoyl-CoA hydratase/phosphate acetyltransferase</fullName>
    </submittedName>
</protein>
<feature type="domain" description="Phosphate acetyl/butaryl transferase" evidence="4">
    <location>
        <begin position="80"/>
        <end position="295"/>
    </location>
</feature>
<dbReference type="AlphaFoldDB" id="A0A520X6T4"/>
<evidence type="ECO:0000256" key="3">
    <source>
        <dbReference type="ARBA" id="ARBA00023315"/>
    </source>
</evidence>
<dbReference type="PANTHER" id="PTHR43356">
    <property type="entry name" value="PHOSPHATE ACETYLTRANSFERASE"/>
    <property type="match status" value="1"/>
</dbReference>
<gene>
    <name evidence="5" type="ORF">EVJ48_09790</name>
</gene>
<dbReference type="EMBL" id="SHMQ01000049">
    <property type="protein sequence ID" value="RZV36910.1"/>
    <property type="molecule type" value="Genomic_DNA"/>
</dbReference>
<evidence type="ECO:0000313" key="6">
    <source>
        <dbReference type="Proteomes" id="UP000322454"/>
    </source>
</evidence>
<dbReference type="InterPro" id="IPR002505">
    <property type="entry name" value="PTA_PTB"/>
</dbReference>
<dbReference type="Gene3D" id="3.40.718.10">
    <property type="entry name" value="Isopropylmalate Dehydrogenase"/>
    <property type="match status" value="1"/>
</dbReference>
<dbReference type="SUPFAM" id="SSF53659">
    <property type="entry name" value="Isocitrate/Isopropylmalate dehydrogenase-like"/>
    <property type="match status" value="1"/>
</dbReference>
<dbReference type="InterPro" id="IPR012147">
    <property type="entry name" value="P_Ac_Bu_trans"/>
</dbReference>
<reference evidence="5 6" key="1">
    <citation type="submission" date="2019-01" db="EMBL/GenBank/DDBJ databases">
        <title>Insights into ecological role of a new deltaproteobacterial order Candidatus Sinidesulfobacterales (Sva0485) by metagenomics and metatranscriptomics.</title>
        <authorList>
            <person name="Tan S."/>
            <person name="Liu J."/>
            <person name="Fang Y."/>
            <person name="Hedlund B."/>
            <person name="Lian Z.-H."/>
            <person name="Huang L.-Y."/>
            <person name="Li J.-T."/>
            <person name="Huang L.-N."/>
            <person name="Li W.-J."/>
            <person name="Jiang H.-C."/>
            <person name="Dong H.-L."/>
            <person name="Shu W.-S."/>
        </authorList>
    </citation>
    <scope>NUCLEOTIDE SEQUENCE [LARGE SCALE GENOMIC DNA]</scope>
    <source>
        <strain evidence="5">AP4</strain>
    </source>
</reference>
<dbReference type="NCBIfam" id="NF006045">
    <property type="entry name" value="PRK08190.1"/>
    <property type="match status" value="1"/>
</dbReference>
<proteinExistence type="inferred from homology"/>
<accession>A0A520X6T4</accession>